<organism evidence="1 2">
    <name type="scientific">Thanatephorus cucumeris (strain AG1-IA)</name>
    <name type="common">Rice sheath blight fungus</name>
    <name type="synonym">Rhizoctonia solani</name>
    <dbReference type="NCBI Taxonomy" id="983506"/>
    <lineage>
        <taxon>Eukaryota</taxon>
        <taxon>Fungi</taxon>
        <taxon>Dikarya</taxon>
        <taxon>Basidiomycota</taxon>
        <taxon>Agaricomycotina</taxon>
        <taxon>Agaricomycetes</taxon>
        <taxon>Cantharellales</taxon>
        <taxon>Ceratobasidiaceae</taxon>
        <taxon>Rhizoctonia</taxon>
        <taxon>Rhizoctonia solani AG-1</taxon>
    </lineage>
</organism>
<sequence>MRAGCTSHIWSRNLEGMYTVFYIPWMEHDVIHAIYIYSQELLAAITYVKRS</sequence>
<evidence type="ECO:0000313" key="1">
    <source>
        <dbReference type="EMBL" id="ELU37815.1"/>
    </source>
</evidence>
<name>L8WIU5_THACA</name>
<dbReference type="AlphaFoldDB" id="L8WIU5"/>
<accession>L8WIU5</accession>
<comment type="caution">
    <text evidence="1">The sequence shown here is derived from an EMBL/GenBank/DDBJ whole genome shotgun (WGS) entry which is preliminary data.</text>
</comment>
<gene>
    <name evidence="1" type="ORF">AG1IA_08155</name>
</gene>
<dbReference type="Proteomes" id="UP000011668">
    <property type="component" value="Unassembled WGS sequence"/>
</dbReference>
<reference evidence="1 2" key="1">
    <citation type="journal article" date="2013" name="Nat. Commun.">
        <title>The evolution and pathogenic mechanisms of the rice sheath blight pathogen.</title>
        <authorList>
            <person name="Zheng A."/>
            <person name="Lin R."/>
            <person name="Xu L."/>
            <person name="Qin P."/>
            <person name="Tang C."/>
            <person name="Ai P."/>
            <person name="Zhang D."/>
            <person name="Liu Y."/>
            <person name="Sun Z."/>
            <person name="Feng H."/>
            <person name="Wang Y."/>
            <person name="Chen Y."/>
            <person name="Liang X."/>
            <person name="Fu R."/>
            <person name="Li Q."/>
            <person name="Zhang J."/>
            <person name="Yu X."/>
            <person name="Xie Z."/>
            <person name="Ding L."/>
            <person name="Guan P."/>
            <person name="Tang J."/>
            <person name="Liang Y."/>
            <person name="Wang S."/>
            <person name="Deng Q."/>
            <person name="Li S."/>
            <person name="Zhu J."/>
            <person name="Wang L."/>
            <person name="Liu H."/>
            <person name="Li P."/>
        </authorList>
    </citation>
    <scope>NUCLEOTIDE SEQUENCE [LARGE SCALE GENOMIC DNA]</scope>
    <source>
        <strain evidence="2">AG-1 IA</strain>
    </source>
</reference>
<dbReference type="HOGENOM" id="CLU_3108072_0_0_1"/>
<keyword evidence="2" id="KW-1185">Reference proteome</keyword>
<dbReference type="EMBL" id="AFRT01002461">
    <property type="protein sequence ID" value="ELU37815.1"/>
    <property type="molecule type" value="Genomic_DNA"/>
</dbReference>
<evidence type="ECO:0000313" key="2">
    <source>
        <dbReference type="Proteomes" id="UP000011668"/>
    </source>
</evidence>
<protein>
    <submittedName>
        <fullName evidence="1">Uncharacterized protein</fullName>
    </submittedName>
</protein>
<proteinExistence type="predicted"/>